<dbReference type="EMBL" id="JANHOG010000160">
    <property type="protein sequence ID" value="KAJ3557406.1"/>
    <property type="molecule type" value="Genomic_DNA"/>
</dbReference>
<protein>
    <submittedName>
        <fullName evidence="1">Uncharacterized protein</fullName>
    </submittedName>
</protein>
<accession>A0ACC1TBG7</accession>
<evidence type="ECO:0000313" key="1">
    <source>
        <dbReference type="EMBL" id="KAJ3557406.1"/>
    </source>
</evidence>
<sequence length="673" mass="74621">MARYQPRRYTRKVRKTSNEPRILGAIASPPAANTNSISSLHVPVRYHAALDYVEDPVGVRMCNEAVLGHLATKNCSFEVQESLAQRQSGNFLAEVTLLMWHLGCTNVSKAQQEHTTEEHPTWGEPAPSSGLGQHCSHVINRPEEVGKLLSASSFRSPNLGSANCKERLELTMSPLGELLVDAPFVRYMQMLPGHLLGGRMRSSLCLSSLGCLERCMDIAIAVNHGTICLQFKRIWTGVSETGIGTHADALLTTTWWPPHIRITEGVELTLAAHHLQYNYHAVKVLADRFANKGELFALNSFLGPIRNAVCSREATDKPGVVAVLGGTQNKATNFQRRYDILFSSLGRLGVTVNELEQGLLDNASDLLDLGTGPKVHYRILLPGYPAFKEAKYIKCQERDGFHNVTRSKVAEDVMNVVRKFLATNEPVPVGGAHGIKENDILLAGISHATRGSWQPILMYIDSVAPGDRLAQMYPNVYPSSQVAHLINLHILLPLARALLHVLLLQLRALHRLLQHLGIRIGSRRRTRSREGPMGKQEDIWFSSRGLPGITVNELEQGFLDNADDLLDLGTGPKVHYRIQLPDSSAFGVAKYIKRKERGEVHNVTRAKIAKDVMDVVRKFIGTDRVRKEQVSESKAYRLKEDDVLLLGLIHATTGSWQPSLMYMDFQAAPPGFA</sequence>
<name>A0ACC1TBG7_9APHY</name>
<reference evidence="1" key="1">
    <citation type="submission" date="2022-07" db="EMBL/GenBank/DDBJ databases">
        <title>Genome Sequence of Phlebia brevispora.</title>
        <authorList>
            <person name="Buettner E."/>
        </authorList>
    </citation>
    <scope>NUCLEOTIDE SEQUENCE</scope>
    <source>
        <strain evidence="1">MPL23</strain>
    </source>
</reference>
<gene>
    <name evidence="1" type="ORF">NM688_g1490</name>
</gene>
<comment type="caution">
    <text evidence="1">The sequence shown here is derived from an EMBL/GenBank/DDBJ whole genome shotgun (WGS) entry which is preliminary data.</text>
</comment>
<evidence type="ECO:0000313" key="2">
    <source>
        <dbReference type="Proteomes" id="UP001148662"/>
    </source>
</evidence>
<keyword evidence="2" id="KW-1185">Reference proteome</keyword>
<organism evidence="1 2">
    <name type="scientific">Phlebia brevispora</name>
    <dbReference type="NCBI Taxonomy" id="194682"/>
    <lineage>
        <taxon>Eukaryota</taxon>
        <taxon>Fungi</taxon>
        <taxon>Dikarya</taxon>
        <taxon>Basidiomycota</taxon>
        <taxon>Agaricomycotina</taxon>
        <taxon>Agaricomycetes</taxon>
        <taxon>Polyporales</taxon>
        <taxon>Meruliaceae</taxon>
        <taxon>Phlebia</taxon>
    </lineage>
</organism>
<proteinExistence type="predicted"/>
<dbReference type="Proteomes" id="UP001148662">
    <property type="component" value="Unassembled WGS sequence"/>
</dbReference>